<evidence type="ECO:0000256" key="4">
    <source>
        <dbReference type="ARBA" id="ARBA00011738"/>
    </source>
</evidence>
<dbReference type="InterPro" id="IPR036615">
    <property type="entry name" value="Mur_ligase_C_dom_sf"/>
</dbReference>
<evidence type="ECO:0000256" key="2">
    <source>
        <dbReference type="ARBA" id="ARBA00004752"/>
    </source>
</evidence>
<protein>
    <recommendedName>
        <fullName evidence="7">Cyanophycin synthetase</fullName>
        <ecNumber evidence="6">6.3.2.29</ecNumber>
        <ecNumber evidence="5">6.3.2.30</ecNumber>
    </recommendedName>
    <alternativeName>
        <fullName evidence="11">Cyanophycin synthase</fullName>
    </alternativeName>
</protein>
<evidence type="ECO:0000256" key="11">
    <source>
        <dbReference type="ARBA" id="ARBA00031353"/>
    </source>
</evidence>
<evidence type="ECO:0000256" key="7">
    <source>
        <dbReference type="ARBA" id="ARBA00022036"/>
    </source>
</evidence>
<dbReference type="EC" id="6.3.2.29" evidence="6"/>
<evidence type="ECO:0000256" key="12">
    <source>
        <dbReference type="ARBA" id="ARBA00048094"/>
    </source>
</evidence>
<comment type="catalytic activity">
    <reaction evidence="12">
        <text>[L-4-(L-arginin-2-N-yl)aspartate](n)-L-aspartate + L-arginine + ATP = [L-4-(L-arginin-2-N-yl)aspartate](n+1) + ADP + phosphate + H(+)</text>
        <dbReference type="Rhea" id="RHEA:23888"/>
        <dbReference type="Rhea" id="RHEA-COMP:13732"/>
        <dbReference type="Rhea" id="RHEA-COMP:13733"/>
        <dbReference type="ChEBI" id="CHEBI:15378"/>
        <dbReference type="ChEBI" id="CHEBI:30616"/>
        <dbReference type="ChEBI" id="CHEBI:32682"/>
        <dbReference type="ChEBI" id="CHEBI:43474"/>
        <dbReference type="ChEBI" id="CHEBI:137986"/>
        <dbReference type="ChEBI" id="CHEBI:137990"/>
        <dbReference type="ChEBI" id="CHEBI:456216"/>
        <dbReference type="EC" id="6.3.2.30"/>
    </reaction>
</comment>
<keyword evidence="17" id="KW-1185">Reference proteome</keyword>
<dbReference type="NCBIfam" id="TIGR02068">
    <property type="entry name" value="cya_phycin_syn"/>
    <property type="match status" value="1"/>
</dbReference>
<dbReference type="SMART" id="SM01209">
    <property type="entry name" value="GARS_A"/>
    <property type="match status" value="1"/>
</dbReference>
<dbReference type="InterPro" id="IPR044019">
    <property type="entry name" value="Cyanophycin_syn_N"/>
</dbReference>
<evidence type="ECO:0000256" key="8">
    <source>
        <dbReference type="ARBA" id="ARBA00022598"/>
    </source>
</evidence>
<comment type="catalytic activity">
    <reaction evidence="13">
        <text>[L-4-(L-arginin-2-N-yl)aspartate](n) + L-aspartate + ATP = [L-4-(L-arginin-2-N-yl)aspartate](n)-L-aspartate + ADP + phosphate + H(+)</text>
        <dbReference type="Rhea" id="RHEA:13277"/>
        <dbReference type="Rhea" id="RHEA-COMP:13728"/>
        <dbReference type="Rhea" id="RHEA-COMP:13733"/>
        <dbReference type="ChEBI" id="CHEBI:15378"/>
        <dbReference type="ChEBI" id="CHEBI:29991"/>
        <dbReference type="ChEBI" id="CHEBI:30616"/>
        <dbReference type="ChEBI" id="CHEBI:43474"/>
        <dbReference type="ChEBI" id="CHEBI:137986"/>
        <dbReference type="ChEBI" id="CHEBI:137990"/>
        <dbReference type="ChEBI" id="CHEBI:456216"/>
        <dbReference type="EC" id="6.3.2.29"/>
    </reaction>
</comment>
<dbReference type="Proteomes" id="UP000003240">
    <property type="component" value="Unassembled WGS sequence"/>
</dbReference>
<evidence type="ECO:0000256" key="6">
    <source>
        <dbReference type="ARBA" id="ARBA00013005"/>
    </source>
</evidence>
<keyword evidence="9 14" id="KW-0547">Nucleotide-binding</keyword>
<dbReference type="Pfam" id="PF02875">
    <property type="entry name" value="Mur_ligase_C"/>
    <property type="match status" value="1"/>
</dbReference>
<dbReference type="Pfam" id="PF18921">
    <property type="entry name" value="Cyanophycin_syn"/>
    <property type="match status" value="1"/>
</dbReference>
<evidence type="ECO:0000256" key="5">
    <source>
        <dbReference type="ARBA" id="ARBA00012968"/>
    </source>
</evidence>
<dbReference type="InterPro" id="IPR004101">
    <property type="entry name" value="Mur_ligase_C"/>
</dbReference>
<comment type="function">
    <text evidence="1">Catalyzes the ATP-dependent polymerization of arginine and aspartate to multi-L-arginyl-poly-L-aspartic acid (cyanophycin; a water-insoluble reserve polymer).</text>
</comment>
<dbReference type="SUPFAM" id="SSF53244">
    <property type="entry name" value="MurD-like peptide ligases, peptide-binding domain"/>
    <property type="match status" value="1"/>
</dbReference>
<evidence type="ECO:0000256" key="3">
    <source>
        <dbReference type="ARBA" id="ARBA00009060"/>
    </source>
</evidence>
<evidence type="ECO:0000256" key="13">
    <source>
        <dbReference type="ARBA" id="ARBA00048425"/>
    </source>
</evidence>
<evidence type="ECO:0000256" key="9">
    <source>
        <dbReference type="ARBA" id="ARBA00022741"/>
    </source>
</evidence>
<comment type="caution">
    <text evidence="16">The sequence shown here is derived from an EMBL/GenBank/DDBJ whole genome shotgun (WGS) entry which is preliminary data.</text>
</comment>
<accession>F7NIK1</accession>
<dbReference type="SUPFAM" id="SSF56059">
    <property type="entry name" value="Glutathione synthetase ATP-binding domain-like"/>
    <property type="match status" value="1"/>
</dbReference>
<dbReference type="PROSITE" id="PS50975">
    <property type="entry name" value="ATP_GRASP"/>
    <property type="match status" value="1"/>
</dbReference>
<dbReference type="GO" id="GO:0005524">
    <property type="term" value="F:ATP binding"/>
    <property type="evidence" value="ECO:0007669"/>
    <property type="project" value="UniProtKB-UniRule"/>
</dbReference>
<dbReference type="InterPro" id="IPR011761">
    <property type="entry name" value="ATP-grasp"/>
</dbReference>
<gene>
    <name evidence="16" type="ORF">ALO_09519</name>
</gene>
<dbReference type="PANTHER" id="PTHR23135:SF18">
    <property type="entry name" value="CYANOPHYCIN SYNTHETASE"/>
    <property type="match status" value="1"/>
</dbReference>
<name>F7NIK1_9FIRM</name>
<reference evidence="16 17" key="1">
    <citation type="journal article" date="2011" name="EMBO J.">
        <title>Structural diversity of bacterial flagellar motors.</title>
        <authorList>
            <person name="Chen S."/>
            <person name="Beeby M."/>
            <person name="Murphy G.E."/>
            <person name="Leadbetter J.R."/>
            <person name="Hendrixson D.R."/>
            <person name="Briegel A."/>
            <person name="Li Z."/>
            <person name="Shi J."/>
            <person name="Tocheva E.I."/>
            <person name="Muller A."/>
            <person name="Dobro M.J."/>
            <person name="Jensen G.J."/>
        </authorList>
    </citation>
    <scope>NUCLEOTIDE SEQUENCE [LARGE SCALE GENOMIC DNA]</scope>
    <source>
        <strain evidence="16 17">DSM 6540</strain>
    </source>
</reference>
<comment type="pathway">
    <text evidence="2">Cell wall biogenesis; peptidoglycan biosynthesis.</text>
</comment>
<comment type="subunit">
    <text evidence="4">Homodimer.</text>
</comment>
<dbReference type="Gene3D" id="3.40.1190.10">
    <property type="entry name" value="Mur-like, catalytic domain"/>
    <property type="match status" value="1"/>
</dbReference>
<organism evidence="16 17">
    <name type="scientific">Acetonema longum DSM 6540</name>
    <dbReference type="NCBI Taxonomy" id="1009370"/>
    <lineage>
        <taxon>Bacteria</taxon>
        <taxon>Bacillati</taxon>
        <taxon>Bacillota</taxon>
        <taxon>Negativicutes</taxon>
        <taxon>Acetonemataceae</taxon>
        <taxon>Acetonema</taxon>
    </lineage>
</organism>
<dbReference type="InterPro" id="IPR013221">
    <property type="entry name" value="Mur_ligase_cen"/>
</dbReference>
<keyword evidence="10 14" id="KW-0067">ATP-binding</keyword>
<dbReference type="eggNOG" id="COG0189">
    <property type="taxonomic scope" value="Bacteria"/>
</dbReference>
<dbReference type="EC" id="6.3.2.30" evidence="5"/>
<keyword evidence="8" id="KW-0436">Ligase</keyword>
<evidence type="ECO:0000256" key="10">
    <source>
        <dbReference type="ARBA" id="ARBA00022840"/>
    </source>
</evidence>
<evidence type="ECO:0000313" key="17">
    <source>
        <dbReference type="Proteomes" id="UP000003240"/>
    </source>
</evidence>
<dbReference type="GO" id="GO:0046872">
    <property type="term" value="F:metal ion binding"/>
    <property type="evidence" value="ECO:0007669"/>
    <property type="project" value="InterPro"/>
</dbReference>
<dbReference type="NCBIfam" id="NF010623">
    <property type="entry name" value="PRK14016.1"/>
    <property type="match status" value="1"/>
</dbReference>
<evidence type="ECO:0000256" key="1">
    <source>
        <dbReference type="ARBA" id="ARBA00003184"/>
    </source>
</evidence>
<dbReference type="STRING" id="1009370.ALO_09519"/>
<dbReference type="AlphaFoldDB" id="F7NIK1"/>
<evidence type="ECO:0000256" key="14">
    <source>
        <dbReference type="PROSITE-ProRule" id="PRU00409"/>
    </source>
</evidence>
<dbReference type="InterPro" id="IPR011810">
    <property type="entry name" value="Cya_phycin_syn"/>
</dbReference>
<dbReference type="Pfam" id="PF08443">
    <property type="entry name" value="RimK"/>
    <property type="match status" value="1"/>
</dbReference>
<dbReference type="Pfam" id="PF08245">
    <property type="entry name" value="Mur_ligase_M"/>
    <property type="match status" value="1"/>
</dbReference>
<dbReference type="InterPro" id="IPR036565">
    <property type="entry name" value="Mur-like_cat_sf"/>
</dbReference>
<dbReference type="InterPro" id="IPR013651">
    <property type="entry name" value="ATP-grasp_RimK-type"/>
</dbReference>
<dbReference type="Gene3D" id="3.30.470.20">
    <property type="entry name" value="ATP-grasp fold, B domain"/>
    <property type="match status" value="2"/>
</dbReference>
<comment type="similarity">
    <text evidence="3">In the C-terminal section; belongs to the MurCDEF family.</text>
</comment>
<dbReference type="RefSeq" id="WP_004095099.1">
    <property type="nucleotide sequence ID" value="NZ_AFGF01000076.1"/>
</dbReference>
<dbReference type="EMBL" id="AFGF01000076">
    <property type="protein sequence ID" value="EGO64147.1"/>
    <property type="molecule type" value="Genomic_DNA"/>
</dbReference>
<dbReference type="SUPFAM" id="SSF53623">
    <property type="entry name" value="MurD-like peptide ligases, catalytic domain"/>
    <property type="match status" value="1"/>
</dbReference>
<proteinExistence type="inferred from homology"/>
<feature type="domain" description="ATP-grasp" evidence="15">
    <location>
        <begin position="223"/>
        <end position="475"/>
    </location>
</feature>
<dbReference type="eggNOG" id="COG0769">
    <property type="taxonomic scope" value="Bacteria"/>
</dbReference>
<dbReference type="GO" id="GO:0071160">
    <property type="term" value="F:cyanophycin synthetase activity (L-aspartate-adding)"/>
    <property type="evidence" value="ECO:0007669"/>
    <property type="project" value="UniProtKB-EC"/>
</dbReference>
<evidence type="ECO:0000259" key="15">
    <source>
        <dbReference type="PROSITE" id="PS50975"/>
    </source>
</evidence>
<sequence>MKILSVRTLKGPNLYSYRPVLQVRLDLGGYESIASNAFGDFVDKLLAWLPGLAEHQCSYGLPGGFVMRLREGTYGAHIFEHIVLELQTLAGCDIRFGKARWSGEKAIYNVVVGYQSESLARAAAQTALDILLAAYGAQEQNPAADLPNLIARLRAMKDADRLGPSTQAIYDAACQRNIPVTRIGSEDLLLLGYGCKQRKVWATVTNKTGLLASDLAGDKHLTKQVLADAGLPVPEGMVVTAPSEAANALAYLDRPVAIKPVNANQGKGVTLDVRSYAAAERAFAIAREYDERVIVEEFISGRQYRLCVVNGKLVAAAERLPAYVTGDGVSTVEQLIDTVNADPRRGDGHEKSLTKIRMDAVAMVVLAKQGLNGQSVPLADKTVVIRENANLSTGGTAVDVTDIVHPETGRMIERAAGVLGLDVAGIDVVTPDITRSLRQVGAIIEVNAAPGIRMHHYPSAGKPRDVAGQIVESLFPDGDQGRIPVIAITGTNGKTTVTRMIGHIWQQAGYKVGMTTTDGIYIDGQCVMDGDTTGSASARLILSDSNVQVAVLETARGGILRGGLAFDRCDVGIITNITEDHLGQDGIEDMDDLAYAKALVLETVKSEGYALVNADDARAGTLAARARGEIVYFSTAEDNILVRRHLGIGGTAFFVKDGIVYAATGNQAQAIIKAEEIPATLGGIALHNLQNAIIAAAACYSLKLPLESIRQGLSGFAENPGRLNIIRLDDFRICVDYGHNPAGYQAIIDTSRRLGAKRLVGVIAAPGDRRDDVIMNNGRIAGKGFDMIYIKEDQDLRGRLPGETAGLLRAGVIEAGFPENKIHLVLSETDAVRTALENAQPDDLIIVFYEKYHVVMEAIEDYRQAWRDDSARPDFSGQWQLPEQQAVGACSALSK</sequence>
<evidence type="ECO:0000313" key="16">
    <source>
        <dbReference type="EMBL" id="EGO64147.1"/>
    </source>
</evidence>
<dbReference type="PANTHER" id="PTHR23135">
    <property type="entry name" value="MUR LIGASE FAMILY MEMBER"/>
    <property type="match status" value="1"/>
</dbReference>
<dbReference type="GO" id="GO:0071161">
    <property type="term" value="F:cyanophycin synthetase activity (L-arginine-adding)"/>
    <property type="evidence" value="ECO:0007669"/>
    <property type="project" value="UniProtKB-EC"/>
</dbReference>
<dbReference type="OrthoDB" id="9803907at2"/>
<dbReference type="Gene3D" id="3.90.190.20">
    <property type="entry name" value="Mur ligase, C-terminal domain"/>
    <property type="match status" value="1"/>
</dbReference>